<dbReference type="InterPro" id="IPR003593">
    <property type="entry name" value="AAA+_ATPase"/>
</dbReference>
<evidence type="ECO:0000256" key="4">
    <source>
        <dbReference type="ARBA" id="ARBA00022496"/>
    </source>
</evidence>
<dbReference type="RefSeq" id="WP_253661401.1">
    <property type="nucleotide sequence ID" value="NZ_BAAAJQ010000001.1"/>
</dbReference>
<keyword evidence="6 11" id="KW-0067">ATP-binding</keyword>
<keyword evidence="2" id="KW-0813">Transport</keyword>
<dbReference type="PROSITE" id="PS00211">
    <property type="entry name" value="ABC_TRANSPORTER_1"/>
    <property type="match status" value="1"/>
</dbReference>
<dbReference type="InterPro" id="IPR003439">
    <property type="entry name" value="ABC_transporter-like_ATP-bd"/>
</dbReference>
<keyword evidence="3" id="KW-1003">Cell membrane</keyword>
<keyword evidence="8" id="KW-0406">Ion transport</keyword>
<evidence type="ECO:0000313" key="11">
    <source>
        <dbReference type="EMBL" id="MCP2176415.1"/>
    </source>
</evidence>
<proteinExistence type="predicted"/>
<keyword evidence="12" id="KW-1185">Reference proteome</keyword>
<protein>
    <submittedName>
        <fullName evidence="11">Iron complex transport system ATP-binding protein</fullName>
    </submittedName>
</protein>
<keyword evidence="7" id="KW-0408">Iron</keyword>
<sequence length="288" mass="30673">MGETTGQDATDGVRLGARSLTLGYGGSAIVDGLSVDIPSGAITAIVGPNACGKSTLLRGLARLLKPTTGHVILDGADITSLKTKEVARRLGLLPQSSIAPEGITVADLVARGRFPHQKVMRQYSRDDQRAVAQAMEATGVTSIAGRPVDELSGGQRQRVWVAMVLAQQTPLILLDEPTTFLDIAHQIELLDLFAELNAEQDRTIVAVLHDLNHACRFADHIIAMKAGSIVAQGNPADVITAELVEDVYGLRCQIIDDPETDTPLVIPRASRTARARRDLAAVPDAREA</sequence>
<gene>
    <name evidence="11" type="ORF">LX13_002234</name>
</gene>
<evidence type="ECO:0000256" key="6">
    <source>
        <dbReference type="ARBA" id="ARBA00022840"/>
    </source>
</evidence>
<dbReference type="SUPFAM" id="SSF52540">
    <property type="entry name" value="P-loop containing nucleoside triphosphate hydrolases"/>
    <property type="match status" value="1"/>
</dbReference>
<dbReference type="PANTHER" id="PTHR42771">
    <property type="entry name" value="IRON(3+)-HYDROXAMATE IMPORT ATP-BINDING PROTEIN FHUC"/>
    <property type="match status" value="1"/>
</dbReference>
<evidence type="ECO:0000256" key="2">
    <source>
        <dbReference type="ARBA" id="ARBA00022448"/>
    </source>
</evidence>
<keyword evidence="5" id="KW-0547">Nucleotide-binding</keyword>
<reference evidence="11 12" key="1">
    <citation type="submission" date="2022-06" db="EMBL/GenBank/DDBJ databases">
        <title>Genomic Encyclopedia of Archaeal and Bacterial Type Strains, Phase II (KMG-II): from individual species to whole genera.</title>
        <authorList>
            <person name="Goeker M."/>
        </authorList>
    </citation>
    <scope>NUCLEOTIDE SEQUENCE [LARGE SCALE GENOMIC DNA]</scope>
    <source>
        <strain evidence="11 12">DSM 44693</strain>
    </source>
</reference>
<organism evidence="11 12">
    <name type="scientific">Williamsia maris</name>
    <dbReference type="NCBI Taxonomy" id="72806"/>
    <lineage>
        <taxon>Bacteria</taxon>
        <taxon>Bacillati</taxon>
        <taxon>Actinomycetota</taxon>
        <taxon>Actinomycetes</taxon>
        <taxon>Mycobacteriales</taxon>
        <taxon>Nocardiaceae</taxon>
        <taxon>Williamsia</taxon>
    </lineage>
</organism>
<accession>A0ABT1HHE0</accession>
<evidence type="ECO:0000313" key="12">
    <source>
        <dbReference type="Proteomes" id="UP001206895"/>
    </source>
</evidence>
<evidence type="ECO:0000256" key="8">
    <source>
        <dbReference type="ARBA" id="ARBA00023065"/>
    </source>
</evidence>
<evidence type="ECO:0000256" key="9">
    <source>
        <dbReference type="ARBA" id="ARBA00023136"/>
    </source>
</evidence>
<dbReference type="SMART" id="SM00382">
    <property type="entry name" value="AAA"/>
    <property type="match status" value="1"/>
</dbReference>
<dbReference type="GO" id="GO:0005524">
    <property type="term" value="F:ATP binding"/>
    <property type="evidence" value="ECO:0007669"/>
    <property type="project" value="UniProtKB-KW"/>
</dbReference>
<dbReference type="InterPro" id="IPR017871">
    <property type="entry name" value="ABC_transporter-like_CS"/>
</dbReference>
<evidence type="ECO:0000256" key="3">
    <source>
        <dbReference type="ARBA" id="ARBA00022475"/>
    </source>
</evidence>
<keyword evidence="9" id="KW-0472">Membrane</keyword>
<dbReference type="CDD" id="cd03214">
    <property type="entry name" value="ABC_Iron-Siderophores_B12_Hemin"/>
    <property type="match status" value="1"/>
</dbReference>
<feature type="domain" description="ABC transporter" evidence="10">
    <location>
        <begin position="15"/>
        <end position="251"/>
    </location>
</feature>
<evidence type="ECO:0000259" key="10">
    <source>
        <dbReference type="PROSITE" id="PS50893"/>
    </source>
</evidence>
<name>A0ABT1HHE0_9NOCA</name>
<dbReference type="Pfam" id="PF00005">
    <property type="entry name" value="ABC_tran"/>
    <property type="match status" value="1"/>
</dbReference>
<dbReference type="InterPro" id="IPR051535">
    <property type="entry name" value="Siderophore_ABC-ATPase"/>
</dbReference>
<evidence type="ECO:0000256" key="7">
    <source>
        <dbReference type="ARBA" id="ARBA00023004"/>
    </source>
</evidence>
<dbReference type="PROSITE" id="PS50893">
    <property type="entry name" value="ABC_TRANSPORTER_2"/>
    <property type="match status" value="1"/>
</dbReference>
<dbReference type="InterPro" id="IPR027417">
    <property type="entry name" value="P-loop_NTPase"/>
</dbReference>
<dbReference type="Gene3D" id="3.40.50.300">
    <property type="entry name" value="P-loop containing nucleotide triphosphate hydrolases"/>
    <property type="match status" value="1"/>
</dbReference>
<dbReference type="EMBL" id="JAMTCJ010000002">
    <property type="protein sequence ID" value="MCP2176415.1"/>
    <property type="molecule type" value="Genomic_DNA"/>
</dbReference>
<comment type="subcellular location">
    <subcellularLocation>
        <location evidence="1">Cell membrane</location>
        <topology evidence="1">Peripheral membrane protein</topology>
    </subcellularLocation>
</comment>
<evidence type="ECO:0000256" key="5">
    <source>
        <dbReference type="ARBA" id="ARBA00022741"/>
    </source>
</evidence>
<dbReference type="PANTHER" id="PTHR42771:SF2">
    <property type="entry name" value="IRON(3+)-HYDROXAMATE IMPORT ATP-BINDING PROTEIN FHUC"/>
    <property type="match status" value="1"/>
</dbReference>
<evidence type="ECO:0000256" key="1">
    <source>
        <dbReference type="ARBA" id="ARBA00004202"/>
    </source>
</evidence>
<keyword evidence="4" id="KW-0410">Iron transport</keyword>
<dbReference type="Proteomes" id="UP001206895">
    <property type="component" value="Unassembled WGS sequence"/>
</dbReference>
<comment type="caution">
    <text evidence="11">The sequence shown here is derived from an EMBL/GenBank/DDBJ whole genome shotgun (WGS) entry which is preliminary data.</text>
</comment>